<gene>
    <name evidence="3" type="primary">BnaC02g09430D</name>
    <name evidence="2" type="ORF">DARMORV10_C02P10780.1</name>
    <name evidence="3" type="ORF">GSBRNA2T00059079001</name>
</gene>
<dbReference type="Gramene" id="CDY35677">
    <property type="protein sequence ID" value="CDY35677"/>
    <property type="gene ID" value="GSBRNA2T00059079001"/>
</dbReference>
<dbReference type="PaxDb" id="3708-A0A078HCY7"/>
<evidence type="ECO:0000313" key="2">
    <source>
        <dbReference type="EMBL" id="CAF1889312.1"/>
    </source>
</evidence>
<dbReference type="STRING" id="3708.A0A078HCY7"/>
<dbReference type="EMBL" id="LK032358">
    <property type="protein sequence ID" value="CDY35677.1"/>
    <property type="molecule type" value="Genomic_DNA"/>
</dbReference>
<evidence type="ECO:0000313" key="4">
    <source>
        <dbReference type="Proteomes" id="UP000028999"/>
    </source>
</evidence>
<reference evidence="2" key="3">
    <citation type="submission" date="2021-01" db="EMBL/GenBank/DDBJ databases">
        <authorList>
            <consortium name="Genoscope - CEA"/>
            <person name="William W."/>
        </authorList>
    </citation>
    <scope>NUCLEOTIDE SEQUENCE</scope>
</reference>
<evidence type="ECO:0000256" key="1">
    <source>
        <dbReference type="SAM" id="MobiDB-lite"/>
    </source>
</evidence>
<proteinExistence type="predicted"/>
<dbReference type="Proteomes" id="UP001295469">
    <property type="component" value="Chromosome C02"/>
</dbReference>
<reference evidence="3 4" key="1">
    <citation type="journal article" date="2014" name="Science">
        <title>Plant genetics. Early allopolyploid evolution in the post-Neolithic Brassica napus oilseed genome.</title>
        <authorList>
            <person name="Chalhoub B."/>
            <person name="Denoeud F."/>
            <person name="Liu S."/>
            <person name="Parkin I.A."/>
            <person name="Tang H."/>
            <person name="Wang X."/>
            <person name="Chiquet J."/>
            <person name="Belcram H."/>
            <person name="Tong C."/>
            <person name="Samans B."/>
            <person name="Correa M."/>
            <person name="Da Silva C."/>
            <person name="Just J."/>
            <person name="Falentin C."/>
            <person name="Koh C.S."/>
            <person name="Le Clainche I."/>
            <person name="Bernard M."/>
            <person name="Bento P."/>
            <person name="Noel B."/>
            <person name="Labadie K."/>
            <person name="Alberti A."/>
            <person name="Charles M."/>
            <person name="Arnaud D."/>
            <person name="Guo H."/>
            <person name="Daviaud C."/>
            <person name="Alamery S."/>
            <person name="Jabbari K."/>
            <person name="Zhao M."/>
            <person name="Edger P.P."/>
            <person name="Chelaifa H."/>
            <person name="Tack D."/>
            <person name="Lassalle G."/>
            <person name="Mestiri I."/>
            <person name="Schnel N."/>
            <person name="Le Paslier M.C."/>
            <person name="Fan G."/>
            <person name="Renault V."/>
            <person name="Bayer P.E."/>
            <person name="Golicz A.A."/>
            <person name="Manoli S."/>
            <person name="Lee T.H."/>
            <person name="Thi V.H."/>
            <person name="Chalabi S."/>
            <person name="Hu Q."/>
            <person name="Fan C."/>
            <person name="Tollenaere R."/>
            <person name="Lu Y."/>
            <person name="Battail C."/>
            <person name="Shen J."/>
            <person name="Sidebottom C.H."/>
            <person name="Wang X."/>
            <person name="Canaguier A."/>
            <person name="Chauveau A."/>
            <person name="Berard A."/>
            <person name="Deniot G."/>
            <person name="Guan M."/>
            <person name="Liu Z."/>
            <person name="Sun F."/>
            <person name="Lim Y.P."/>
            <person name="Lyons E."/>
            <person name="Town C.D."/>
            <person name="Bancroft I."/>
            <person name="Wang X."/>
            <person name="Meng J."/>
            <person name="Ma J."/>
            <person name="Pires J.C."/>
            <person name="King G.J."/>
            <person name="Brunel D."/>
            <person name="Delourme R."/>
            <person name="Renard M."/>
            <person name="Aury J.M."/>
            <person name="Adams K.L."/>
            <person name="Batley J."/>
            <person name="Snowdon R.J."/>
            <person name="Tost J."/>
            <person name="Edwards D."/>
            <person name="Zhou Y."/>
            <person name="Hua W."/>
            <person name="Sharpe A.G."/>
            <person name="Paterson A.H."/>
            <person name="Guan C."/>
            <person name="Wincker P."/>
        </authorList>
    </citation>
    <scope>NUCLEOTIDE SEQUENCE [LARGE SCALE GENOMIC DNA]</scope>
    <source>
        <strain evidence="4">cv. Darmor-bzh</strain>
    </source>
</reference>
<feature type="region of interest" description="Disordered" evidence="1">
    <location>
        <begin position="27"/>
        <end position="49"/>
    </location>
</feature>
<accession>A0A078HCY7</accession>
<dbReference type="Proteomes" id="UP000028999">
    <property type="component" value="Unassembled WGS sequence"/>
</dbReference>
<dbReference type="EMBL" id="HG994366">
    <property type="protein sequence ID" value="CAF1889312.1"/>
    <property type="molecule type" value="Genomic_DNA"/>
</dbReference>
<sequence length="158" mass="18210">MCVLAMSFRSKFSAPPLYPWKRNGLSTTSTNWHSRRRSSSSKSPQPLSDHYLSCPVPEKPLSVAVLPTSKSGSKKALKCPWEYDLKYATHICVQVVHLTDEYWERVVQYQTYFLSHLSQSQLKQQFPLMTSCHYINNIKLQLLASGNEHHLKHENYPG</sequence>
<keyword evidence="4" id="KW-1185">Reference proteome</keyword>
<organism evidence="3 4">
    <name type="scientific">Brassica napus</name>
    <name type="common">Rape</name>
    <dbReference type="NCBI Taxonomy" id="3708"/>
    <lineage>
        <taxon>Eukaryota</taxon>
        <taxon>Viridiplantae</taxon>
        <taxon>Streptophyta</taxon>
        <taxon>Embryophyta</taxon>
        <taxon>Tracheophyta</taxon>
        <taxon>Spermatophyta</taxon>
        <taxon>Magnoliopsida</taxon>
        <taxon>eudicotyledons</taxon>
        <taxon>Gunneridae</taxon>
        <taxon>Pentapetalae</taxon>
        <taxon>rosids</taxon>
        <taxon>malvids</taxon>
        <taxon>Brassicales</taxon>
        <taxon>Brassicaceae</taxon>
        <taxon>Brassiceae</taxon>
        <taxon>Brassica</taxon>
    </lineage>
</organism>
<evidence type="ECO:0000313" key="3">
    <source>
        <dbReference type="EMBL" id="CDY35677.1"/>
    </source>
</evidence>
<name>A0A078HCY7_BRANA</name>
<dbReference type="AlphaFoldDB" id="A0A078HCY7"/>
<reference evidence="3" key="2">
    <citation type="submission" date="2014-06" db="EMBL/GenBank/DDBJ databases">
        <authorList>
            <person name="Genoscope - CEA"/>
        </authorList>
    </citation>
    <scope>NUCLEOTIDE SEQUENCE</scope>
</reference>
<protein>
    <submittedName>
        <fullName evidence="2">(rape) hypothetical protein</fullName>
    </submittedName>
    <submittedName>
        <fullName evidence="3">BnaC02g09430D protein</fullName>
    </submittedName>
</protein>